<keyword evidence="3" id="KW-1185">Reference proteome</keyword>
<feature type="domain" description="HTH cro/C1-type" evidence="1">
    <location>
        <begin position="27"/>
        <end position="59"/>
    </location>
</feature>
<evidence type="ECO:0000313" key="3">
    <source>
        <dbReference type="Proteomes" id="UP000095672"/>
    </source>
</evidence>
<dbReference type="Pfam" id="PF13560">
    <property type="entry name" value="HTH_31"/>
    <property type="match status" value="1"/>
</dbReference>
<dbReference type="GO" id="GO:0003677">
    <property type="term" value="F:DNA binding"/>
    <property type="evidence" value="ECO:0007669"/>
    <property type="project" value="InterPro"/>
</dbReference>
<dbReference type="PROSITE" id="PS50943">
    <property type="entry name" value="HTH_CROC1"/>
    <property type="match status" value="1"/>
</dbReference>
<evidence type="ECO:0000313" key="2">
    <source>
        <dbReference type="EMBL" id="AOS98195.1"/>
    </source>
</evidence>
<dbReference type="Gene3D" id="1.10.260.40">
    <property type="entry name" value="lambda repressor-like DNA-binding domains"/>
    <property type="match status" value="1"/>
</dbReference>
<dbReference type="KEGG" id="micc:AUP74_02800"/>
<dbReference type="STRING" id="1769779.AUP74_02800"/>
<dbReference type="SUPFAM" id="SSF47413">
    <property type="entry name" value="lambda repressor-like DNA-binding domains"/>
    <property type="match status" value="1"/>
</dbReference>
<organism evidence="2 3">
    <name type="scientific">Microbulbifer aggregans</name>
    <dbReference type="NCBI Taxonomy" id="1769779"/>
    <lineage>
        <taxon>Bacteria</taxon>
        <taxon>Pseudomonadati</taxon>
        <taxon>Pseudomonadota</taxon>
        <taxon>Gammaproteobacteria</taxon>
        <taxon>Cellvibrionales</taxon>
        <taxon>Microbulbiferaceae</taxon>
        <taxon>Microbulbifer</taxon>
    </lineage>
</organism>
<dbReference type="OrthoDB" id="5741794at2"/>
<accession>A0A1C9WAM4</accession>
<dbReference type="Proteomes" id="UP000095672">
    <property type="component" value="Chromosome"/>
</dbReference>
<dbReference type="EMBL" id="CP014143">
    <property type="protein sequence ID" value="AOS98195.1"/>
    <property type="molecule type" value="Genomic_DNA"/>
</dbReference>
<proteinExistence type="predicted"/>
<dbReference type="InterPro" id="IPR010982">
    <property type="entry name" value="Lambda_DNA-bd_dom_sf"/>
</dbReference>
<protein>
    <submittedName>
        <fullName evidence="2">Helix-turn-helix protein</fullName>
    </submittedName>
</protein>
<dbReference type="SMART" id="SM00530">
    <property type="entry name" value="HTH_XRE"/>
    <property type="match status" value="1"/>
</dbReference>
<gene>
    <name evidence="2" type="ORF">AUP74_02800</name>
</gene>
<reference evidence="3" key="1">
    <citation type="submission" date="2016-01" db="EMBL/GenBank/DDBJ databases">
        <title>Complete genome sequence of Microbulbifer sp. CCB-MM1, a halophile isolated from Matang Mangrove Forest, Perak.</title>
        <authorList>
            <person name="Moh T.H."/>
            <person name="Dinesh B."/>
            <person name="Lau N.-S."/>
            <person name="Go F."/>
            <person name="Alexander Chong S.-C."/>
        </authorList>
    </citation>
    <scope>NUCLEOTIDE SEQUENCE [LARGE SCALE GENOMIC DNA]</scope>
    <source>
        <strain evidence="3">CCB-MM1</strain>
    </source>
</reference>
<evidence type="ECO:0000259" key="1">
    <source>
        <dbReference type="PROSITE" id="PS50943"/>
    </source>
</evidence>
<dbReference type="RefSeq" id="WP_069948085.1">
    <property type="nucleotide sequence ID" value="NZ_CP014143.1"/>
</dbReference>
<name>A0A1C9WAM4_9GAMM</name>
<sequence length="105" mass="11793">MGKKNTDEAAEGSLEAVTLLRFLGDRLRRLRLAQNRSQEELAAASGIGMSTLKRLERGQGCHLSALAEVLVQLQVRDRCEEFLDELVQDARPEDTSRLRASRSRK</sequence>
<dbReference type="InterPro" id="IPR001387">
    <property type="entry name" value="Cro/C1-type_HTH"/>
</dbReference>
<dbReference type="AlphaFoldDB" id="A0A1C9WAM4"/>